<dbReference type="Proteomes" id="UP000466442">
    <property type="component" value="Linkage Group LG16"/>
</dbReference>
<reference evidence="3" key="1">
    <citation type="journal article" date="2021" name="Mol. Ecol. Resour.">
        <title>Apolygus lucorum genome provides insights into omnivorousness and mesophyll feeding.</title>
        <authorList>
            <person name="Liu Y."/>
            <person name="Liu H."/>
            <person name="Wang H."/>
            <person name="Huang T."/>
            <person name="Liu B."/>
            <person name="Yang B."/>
            <person name="Yin L."/>
            <person name="Li B."/>
            <person name="Zhang Y."/>
            <person name="Zhang S."/>
            <person name="Jiang F."/>
            <person name="Zhang X."/>
            <person name="Ren Y."/>
            <person name="Wang B."/>
            <person name="Wang S."/>
            <person name="Lu Y."/>
            <person name="Wu K."/>
            <person name="Fan W."/>
            <person name="Wang G."/>
        </authorList>
    </citation>
    <scope>NUCLEOTIDE SEQUENCE</scope>
    <source>
        <strain evidence="3">12Hb</strain>
    </source>
</reference>
<dbReference type="InterPro" id="IPR051333">
    <property type="entry name" value="CLIP_Serine_Protease"/>
</dbReference>
<feature type="region of interest" description="Disordered" evidence="1">
    <location>
        <begin position="1229"/>
        <end position="1260"/>
    </location>
</feature>
<keyword evidence="4" id="KW-1185">Reference proteome</keyword>
<sequence length="1873" mass="214907">MQSYTFLLCLVELMTTCGASVSKKPHSRARASYEEMWHKDVIENQADPPNNVNPKSKRQTIPDKYIDSGAFHDSNYYGDRGDVFVAIKNWYPENYRNLDLRRTYGVQIQPRLVLTVCSAVSYSFHPDRRVTFDHHYRRAQPVSKVNPADVTIIILSSEKGDSIPIIDILLHPRCNNQYLFDLAIVVTDKPLPGKNVWIHSAENLLFRRNLDRVVAAHAVLGHCSVVVFKKIPRTEKVKIGFVSVKLQHWDGCRSSVCAYWSRKKNPSETADENRCSNAYNGTRMCLKWDVPQSLCALGMGTPIFCDVGNIHGLMGFIVTETYNCNSFDSQNAIMQGVNDGIDWIRKTLNSRIQGDYEDSIPPWMKNARGKASDGFISKIKPHLRPHNPDQPSIRYNNFVGNQLLSVVNVYFKQAFRCLGTLVSSNLVVVPCSCVTTFPSSPLDVNDRDFIEHQRAVDILQPITDFEVSLMVNGSQPSSVVITVVLHEQCNSHYLFDSGLAEIREVLPNYKLAWVMTAQAELYKTLLYLTSVADASMGNDCYWLKQEGTDIYVEGRNYFRKSKIRFLPWTQCTQDVCPSELWFNYQKGLWWQSKPEDSLVSNTHGGFLAERYEEMWKKDEEEREQLGTSLWTQSSRSKRQVLPTGDKKYEPAEWYGSRAKTIVKITNKGKYEGYDLSIRVGVRLQSRMVLTLCSAVTYVKNLAARVLYDRHNPLRVEVHKVLEKDLSVRVFSNTSVDPTQVEEVFIHPMCDNQYVMDYAILLLKTSLLDSKNIWIHTPENVLFRRNLDRVVAAQSVLGRCSIPSYVKHSPPSNQDSYEINFVRVQFQHWDACRPNVCSYWESEEFYHYQDEKRCDNLLNSTRFCIACQKLVSLCSIPAGTPIFCDVGNIHGLMGFLVKETYSCFGDKDENAVMLGIHDGIDWIHNLLGIRLASNFIREIPEWVQNLRVDYTHKHHKTPIPVEKTTTVGPEVHFINFHGDQVLSMISIWKDNRPQCLGTLVSPKIAIVPCTCIGRNPYNMSESKNIQIEQALKYYKNFSEVFSVSLMVNGSKPRYNLVKFLPSRKCTTVSTVDYASIELEKPIANHKLAWIMTSHIPLLKTLILITSIADASFAFDCYWMTKARYPTMDKQHVRAKIRFVHWTQCTPQVCPIEPWLMYRKDRCYGPVDPDQRSTVLCFMSMNPKFPACDIPHGTPIFCNNEAARGFIVAGEMTKIGQNWQSERYEKMWEKDYGRSQQSVGEESSPRPPTWRGKRQVIPPDEIPDPKQFIPADWFGSRKDTAARIIYKGTKSLTPDYTVGVRLQSRMILTLCSVVTFVKNPDDRVTPERHNPKRVNVEKVQKTDLTVQVYSNDTLPTSAVQDILIHPLCDNQYLMDFAVLILKTPLAGSKNIWIHTPENIFFRRNLDRVVAAQSVLGSCTIAVYSYVPGFKGFQYDVEFIPVNFQNWDACKPNVCPFWDASQAVRRFQDQRRCNNLLNGTRYCITWQKPITLCSRKAGSPIFCDVGNIHGLMGFLARETYTCNDRWNDPNGVMVAVQDALDWIYETMNIRLSANFQREIPEWVNNLRVNYSHGSFPPPIHVLHPTTLGPEVGFSNFGGNQVMSIVQVWRDNLPVCLGTLIAHRIVILPCTCITTNPYDMTDRENIVHEHDVQFVTDAQRRFRVNLMINGSTFPRRRLLTYLITSECNTHAMVDYGMIELNHPIQPHKIAWVMTAHRSLLEKMIKITSIADAAFAYDCYWLRKNPFPTPPYYNQHVRTKIRFVHWTQCTSQVCPNDIWLANQKGHINPPFYLRDVWWPATSGLAPEYVWMERHPTCFRHSRRSKMAQGHLPEAIRPPPHLGGHSRDSTLGKALTRFGYPLLGDLPPVSVLFKLGRRI</sequence>
<evidence type="ECO:0000313" key="4">
    <source>
        <dbReference type="Proteomes" id="UP000466442"/>
    </source>
</evidence>
<dbReference type="InterPro" id="IPR043504">
    <property type="entry name" value="Peptidase_S1_PA_chymotrypsin"/>
</dbReference>
<feature type="signal peptide" evidence="2">
    <location>
        <begin position="1"/>
        <end position="19"/>
    </location>
</feature>
<proteinExistence type="predicted"/>
<name>A0A8S9WMV7_APOLU</name>
<comment type="caution">
    <text evidence="3">The sequence shown here is derived from an EMBL/GenBank/DDBJ whole genome shotgun (WGS) entry which is preliminary data.</text>
</comment>
<feature type="chain" id="PRO_5035868801" description="Peptidase S1 domain-containing protein" evidence="2">
    <location>
        <begin position="20"/>
        <end position="1873"/>
    </location>
</feature>
<evidence type="ECO:0008006" key="5">
    <source>
        <dbReference type="Google" id="ProtNLM"/>
    </source>
</evidence>
<dbReference type="EMBL" id="WIXP02000016">
    <property type="protein sequence ID" value="KAF6198057.1"/>
    <property type="molecule type" value="Genomic_DNA"/>
</dbReference>
<protein>
    <recommendedName>
        <fullName evidence="5">Peptidase S1 domain-containing protein</fullName>
    </recommendedName>
</protein>
<keyword evidence="2" id="KW-0732">Signal</keyword>
<dbReference type="SUPFAM" id="SSF50494">
    <property type="entry name" value="Trypsin-like serine proteases"/>
    <property type="match status" value="3"/>
</dbReference>
<evidence type="ECO:0000256" key="1">
    <source>
        <dbReference type="SAM" id="MobiDB-lite"/>
    </source>
</evidence>
<gene>
    <name evidence="3" type="ORF">GE061_007803</name>
</gene>
<evidence type="ECO:0000313" key="3">
    <source>
        <dbReference type="EMBL" id="KAF6198057.1"/>
    </source>
</evidence>
<dbReference type="PANTHER" id="PTHR24260">
    <property type="match status" value="1"/>
</dbReference>
<organism evidence="3 4">
    <name type="scientific">Apolygus lucorum</name>
    <name type="common">Small green plant bug</name>
    <name type="synonym">Lygocoris lucorum</name>
    <dbReference type="NCBI Taxonomy" id="248454"/>
    <lineage>
        <taxon>Eukaryota</taxon>
        <taxon>Metazoa</taxon>
        <taxon>Ecdysozoa</taxon>
        <taxon>Arthropoda</taxon>
        <taxon>Hexapoda</taxon>
        <taxon>Insecta</taxon>
        <taxon>Pterygota</taxon>
        <taxon>Neoptera</taxon>
        <taxon>Paraneoptera</taxon>
        <taxon>Hemiptera</taxon>
        <taxon>Heteroptera</taxon>
        <taxon>Panheteroptera</taxon>
        <taxon>Cimicomorpha</taxon>
        <taxon>Miridae</taxon>
        <taxon>Mirini</taxon>
        <taxon>Apolygus</taxon>
    </lineage>
</organism>
<accession>A0A8S9WMV7</accession>
<dbReference type="Gene3D" id="2.40.10.10">
    <property type="entry name" value="Trypsin-like serine proteases"/>
    <property type="match status" value="3"/>
</dbReference>
<evidence type="ECO:0000256" key="2">
    <source>
        <dbReference type="SAM" id="SignalP"/>
    </source>
</evidence>
<dbReference type="InterPro" id="IPR009003">
    <property type="entry name" value="Peptidase_S1_PA"/>
</dbReference>
<dbReference type="PANTHER" id="PTHR24260:SF136">
    <property type="entry name" value="GH08193P-RELATED"/>
    <property type="match status" value="1"/>
</dbReference>